<dbReference type="EMBL" id="WIUZ02000007">
    <property type="protein sequence ID" value="KAF9785513.1"/>
    <property type="molecule type" value="Genomic_DNA"/>
</dbReference>
<dbReference type="OrthoDB" id="3258400at2759"/>
<evidence type="ECO:0000313" key="4">
    <source>
        <dbReference type="EMBL" id="KAF9785513.1"/>
    </source>
</evidence>
<name>A0A9P6L0K2_9AGAM</name>
<dbReference type="Proteomes" id="UP000736335">
    <property type="component" value="Unassembled WGS sequence"/>
</dbReference>
<organism evidence="3 5">
    <name type="scientific">Thelephora terrestris</name>
    <dbReference type="NCBI Taxonomy" id="56493"/>
    <lineage>
        <taxon>Eukaryota</taxon>
        <taxon>Fungi</taxon>
        <taxon>Dikarya</taxon>
        <taxon>Basidiomycota</taxon>
        <taxon>Agaricomycotina</taxon>
        <taxon>Agaricomycetes</taxon>
        <taxon>Thelephorales</taxon>
        <taxon>Thelephoraceae</taxon>
        <taxon>Thelephora</taxon>
    </lineage>
</organism>
<dbReference type="AlphaFoldDB" id="A0A9P6L0K2"/>
<feature type="coiled-coil region" evidence="1">
    <location>
        <begin position="308"/>
        <end position="342"/>
    </location>
</feature>
<dbReference type="EMBL" id="WIUZ02000041">
    <property type="protein sequence ID" value="KAF9777400.1"/>
    <property type="molecule type" value="Genomic_DNA"/>
</dbReference>
<evidence type="ECO:0000313" key="5">
    <source>
        <dbReference type="Proteomes" id="UP000736335"/>
    </source>
</evidence>
<feature type="compositionally biased region" description="Low complexity" evidence="2">
    <location>
        <begin position="192"/>
        <end position="222"/>
    </location>
</feature>
<evidence type="ECO:0000256" key="2">
    <source>
        <dbReference type="SAM" id="MobiDB-lite"/>
    </source>
</evidence>
<reference evidence="3" key="1">
    <citation type="journal article" date="2020" name="Nat. Commun.">
        <title>Large-scale genome sequencing of mycorrhizal fungi provides insights into the early evolution of symbiotic traits.</title>
        <authorList>
            <person name="Miyauchi S."/>
            <person name="Kiss E."/>
            <person name="Kuo A."/>
            <person name="Drula E."/>
            <person name="Kohler A."/>
            <person name="Sanchez-Garcia M."/>
            <person name="Morin E."/>
            <person name="Andreopoulos B."/>
            <person name="Barry K.W."/>
            <person name="Bonito G."/>
            <person name="Buee M."/>
            <person name="Carver A."/>
            <person name="Chen C."/>
            <person name="Cichocki N."/>
            <person name="Clum A."/>
            <person name="Culley D."/>
            <person name="Crous P.W."/>
            <person name="Fauchery L."/>
            <person name="Girlanda M."/>
            <person name="Hayes R.D."/>
            <person name="Keri Z."/>
            <person name="LaButti K."/>
            <person name="Lipzen A."/>
            <person name="Lombard V."/>
            <person name="Magnuson J."/>
            <person name="Maillard F."/>
            <person name="Murat C."/>
            <person name="Nolan M."/>
            <person name="Ohm R.A."/>
            <person name="Pangilinan J."/>
            <person name="Pereira M.F."/>
            <person name="Perotto S."/>
            <person name="Peter M."/>
            <person name="Pfister S."/>
            <person name="Riley R."/>
            <person name="Sitrit Y."/>
            <person name="Stielow J.B."/>
            <person name="Szollosi G."/>
            <person name="Zifcakova L."/>
            <person name="Stursova M."/>
            <person name="Spatafora J.W."/>
            <person name="Tedersoo L."/>
            <person name="Vaario L.M."/>
            <person name="Yamada A."/>
            <person name="Yan M."/>
            <person name="Wang P."/>
            <person name="Xu J."/>
            <person name="Bruns T."/>
            <person name="Baldrian P."/>
            <person name="Vilgalys R."/>
            <person name="Dunand C."/>
            <person name="Henrissat B."/>
            <person name="Grigoriev I.V."/>
            <person name="Hibbett D."/>
            <person name="Nagy L.G."/>
            <person name="Martin F.M."/>
        </authorList>
    </citation>
    <scope>NUCLEOTIDE SEQUENCE</scope>
    <source>
        <strain evidence="3">UH-Tt-Lm1</strain>
    </source>
</reference>
<gene>
    <name evidence="4" type="ORF">BJ322DRAFT_1063545</name>
    <name evidence="3" type="ORF">BJ322DRAFT_1096838</name>
</gene>
<protein>
    <submittedName>
        <fullName evidence="3">Uncharacterized protein</fullName>
    </submittedName>
</protein>
<comment type="caution">
    <text evidence="3">The sequence shown here is derived from an EMBL/GenBank/DDBJ whole genome shotgun (WGS) entry which is preliminary data.</text>
</comment>
<reference evidence="3" key="2">
    <citation type="submission" date="2020-11" db="EMBL/GenBank/DDBJ databases">
        <authorList>
            <consortium name="DOE Joint Genome Institute"/>
            <person name="Kuo A."/>
            <person name="Miyauchi S."/>
            <person name="Kiss E."/>
            <person name="Drula E."/>
            <person name="Kohler A."/>
            <person name="Sanchez-Garcia M."/>
            <person name="Andreopoulos B."/>
            <person name="Barry K.W."/>
            <person name="Bonito G."/>
            <person name="Buee M."/>
            <person name="Carver A."/>
            <person name="Chen C."/>
            <person name="Cichocki N."/>
            <person name="Clum A."/>
            <person name="Culley D."/>
            <person name="Crous P.W."/>
            <person name="Fauchery L."/>
            <person name="Girlanda M."/>
            <person name="Hayes R."/>
            <person name="Keri Z."/>
            <person name="Labutti K."/>
            <person name="Lipzen A."/>
            <person name="Lombard V."/>
            <person name="Magnuson J."/>
            <person name="Maillard F."/>
            <person name="Morin E."/>
            <person name="Murat C."/>
            <person name="Nolan M."/>
            <person name="Ohm R."/>
            <person name="Pangilinan J."/>
            <person name="Pereira M."/>
            <person name="Perotto S."/>
            <person name="Peter M."/>
            <person name="Riley R."/>
            <person name="Sitrit Y."/>
            <person name="Stielow B."/>
            <person name="Szollosi G."/>
            <person name="Zifcakova L."/>
            <person name="Stursova M."/>
            <person name="Spatafora J.W."/>
            <person name="Tedersoo L."/>
            <person name="Vaario L.-M."/>
            <person name="Yamada A."/>
            <person name="Yan M."/>
            <person name="Wang P."/>
            <person name="Xu J."/>
            <person name="Bruns T."/>
            <person name="Baldrian P."/>
            <person name="Vilgalys R."/>
            <person name="Henrissat B."/>
            <person name="Grigoriev I.V."/>
            <person name="Hibbett D."/>
            <person name="Nagy L.G."/>
            <person name="Martin F.M."/>
        </authorList>
    </citation>
    <scope>NUCLEOTIDE SEQUENCE</scope>
    <source>
        <strain evidence="3">UH-Tt-Lm1</strain>
    </source>
</reference>
<feature type="region of interest" description="Disordered" evidence="2">
    <location>
        <begin position="172"/>
        <end position="236"/>
    </location>
</feature>
<evidence type="ECO:0000313" key="3">
    <source>
        <dbReference type="EMBL" id="KAF9777400.1"/>
    </source>
</evidence>
<feature type="region of interest" description="Disordered" evidence="2">
    <location>
        <begin position="98"/>
        <end position="143"/>
    </location>
</feature>
<keyword evidence="5" id="KW-1185">Reference proteome</keyword>
<feature type="compositionally biased region" description="Basic residues" evidence="2">
    <location>
        <begin position="226"/>
        <end position="236"/>
    </location>
</feature>
<proteinExistence type="predicted"/>
<evidence type="ECO:0000256" key="1">
    <source>
        <dbReference type="SAM" id="Coils"/>
    </source>
</evidence>
<sequence length="389" mass="42544">MSAYFSTTAYPTYQQFSPSANLSGYPSIIAGADYVDPHTPSPASATFTLSDLFSQQSTLPDSPFQYTSAYSQLSGSEYTPSPPNTGYLAPQTLLQRQPRPTTGRHTWGVRPDPNPMPCALENDPIPSIRRASLPPSRLATGLPSPSLDADFPLSAHSDGSFSTARFGIANLDRDKGCGSSSSTPTPSPTPSPTSATFSPSSFHPSIRSEVSSDSGRRSPSQSKHTDSRRRRADRRRSKLLEIASVLPFRATDPDEMSSHDKRRCYVGTLEEYVIWLEKEMKVFGGVPISMKKVAKSKGMSCRSLRTMLAHFQDEAHKLHEQVQAQEREALELQALLDEEEHRDQQAGLGSTLSAPSCAPISGPFTTVPIHPQPPYRPLISASHLQGYEY</sequence>
<keyword evidence="1" id="KW-0175">Coiled coil</keyword>
<accession>A0A9P6L0K2</accession>